<organism evidence="1">
    <name type="scientific">Caudovirales sp. ct0FJ5</name>
    <dbReference type="NCBI Taxonomy" id="2825755"/>
    <lineage>
        <taxon>Viruses</taxon>
        <taxon>Duplodnaviria</taxon>
        <taxon>Heunggongvirae</taxon>
        <taxon>Uroviricota</taxon>
        <taxon>Caudoviricetes</taxon>
    </lineage>
</organism>
<sequence length="74" mass="8237">MPHDEGLLMSIEEFTALKVGAKVSIQRGLKSPPLRGTLADKVNESALIKIGHTPAGKPILIWAHYMKLKQEEFR</sequence>
<dbReference type="EMBL" id="BK015281">
    <property type="protein sequence ID" value="DAD99370.1"/>
    <property type="molecule type" value="Genomic_DNA"/>
</dbReference>
<protein>
    <submittedName>
        <fullName evidence="1">Uncharacterized protein</fullName>
    </submittedName>
</protein>
<name>A0A8S5NYS6_9CAUD</name>
<proteinExistence type="predicted"/>
<reference evidence="1" key="1">
    <citation type="journal article" date="2021" name="Proc. Natl. Acad. Sci. U.S.A.">
        <title>A Catalog of Tens of Thousands of Viruses from Human Metagenomes Reveals Hidden Associations with Chronic Diseases.</title>
        <authorList>
            <person name="Tisza M.J."/>
            <person name="Buck C.B."/>
        </authorList>
    </citation>
    <scope>NUCLEOTIDE SEQUENCE</scope>
    <source>
        <strain evidence="1">Ct0FJ5</strain>
    </source>
</reference>
<evidence type="ECO:0000313" key="1">
    <source>
        <dbReference type="EMBL" id="DAD99370.1"/>
    </source>
</evidence>
<accession>A0A8S5NYS6</accession>